<reference evidence="2" key="1">
    <citation type="submission" date="2012-12" db="EMBL/GenBank/DDBJ databases">
        <title>Identification and characterization of a phenylalanine ammonia-lyase gene family in Isatis indigotica Fort.</title>
        <authorList>
            <person name="Liu Q."/>
            <person name="Chen J."/>
            <person name="Zhou X."/>
            <person name="Di P."/>
            <person name="Xiao Y."/>
            <person name="Xuan H."/>
            <person name="Zhang L."/>
            <person name="Chen W."/>
        </authorList>
    </citation>
    <scope>NUCLEOTIDE SEQUENCE</scope>
    <source>
        <tissue evidence="2">Salivary gland</tissue>
    </source>
</reference>
<evidence type="ECO:0000256" key="1">
    <source>
        <dbReference type="SAM" id="SignalP"/>
    </source>
</evidence>
<accession>A0A0K8R6A9</accession>
<proteinExistence type="evidence at transcript level"/>
<keyword evidence="1" id="KW-0732">Signal</keyword>
<dbReference type="AlphaFoldDB" id="A0A0K8R6A9"/>
<feature type="signal peptide" evidence="1">
    <location>
        <begin position="1"/>
        <end position="17"/>
    </location>
</feature>
<sequence length="80" mass="8711">MLLVLFAVVLGLPASQGEGFSLADNRCYLFLMHTGKEYCQLLGYDTFDGLIPKTCDLVCGGPTVKLPKKACPNRSMQLAK</sequence>
<evidence type="ECO:0000313" key="2">
    <source>
        <dbReference type="EMBL" id="JAA66682.1"/>
    </source>
</evidence>
<organism evidence="2">
    <name type="scientific">Ixodes ricinus</name>
    <name type="common">Common tick</name>
    <name type="synonym">Acarus ricinus</name>
    <dbReference type="NCBI Taxonomy" id="34613"/>
    <lineage>
        <taxon>Eukaryota</taxon>
        <taxon>Metazoa</taxon>
        <taxon>Ecdysozoa</taxon>
        <taxon>Arthropoda</taxon>
        <taxon>Chelicerata</taxon>
        <taxon>Arachnida</taxon>
        <taxon>Acari</taxon>
        <taxon>Parasitiformes</taxon>
        <taxon>Ixodida</taxon>
        <taxon>Ixodoidea</taxon>
        <taxon>Ixodidae</taxon>
        <taxon>Ixodinae</taxon>
        <taxon>Ixodes</taxon>
    </lineage>
</organism>
<dbReference type="EMBL" id="GADI01007126">
    <property type="protein sequence ID" value="JAA66682.1"/>
    <property type="molecule type" value="mRNA"/>
</dbReference>
<name>A0A0K8R6A9_IXORI</name>
<protein>
    <submittedName>
        <fullName evidence="2">Putative ixodes 10 kDa peptide protein</fullName>
    </submittedName>
</protein>
<feature type="chain" id="PRO_5005515855" evidence="1">
    <location>
        <begin position="18"/>
        <end position="80"/>
    </location>
</feature>